<feature type="domain" description="Putative beta-lactamase-inhibitor-like PepSY-like" evidence="2">
    <location>
        <begin position="63"/>
        <end position="144"/>
    </location>
</feature>
<gene>
    <name evidence="3" type="ORF">CE91St3_25290</name>
</gene>
<dbReference type="EMBL" id="BQNZ01000002">
    <property type="protein sequence ID" value="GKH72666.1"/>
    <property type="molecule type" value="Genomic_DNA"/>
</dbReference>
<dbReference type="Gene3D" id="3.40.1420.30">
    <property type="match status" value="1"/>
</dbReference>
<evidence type="ECO:0000313" key="4">
    <source>
        <dbReference type="Proteomes" id="UP001055114"/>
    </source>
</evidence>
<feature type="chain" id="PRO_5041317155" description="Putative beta-lactamase-inhibitor-like PepSY-like domain-containing protein" evidence="1">
    <location>
        <begin position="24"/>
        <end position="148"/>
    </location>
</feature>
<dbReference type="SUPFAM" id="SSF160574">
    <property type="entry name" value="BT0923-like"/>
    <property type="match status" value="1"/>
</dbReference>
<dbReference type="Proteomes" id="UP001055114">
    <property type="component" value="Unassembled WGS sequence"/>
</dbReference>
<dbReference type="Pfam" id="PF11396">
    <property type="entry name" value="PepSY_like"/>
    <property type="match status" value="1"/>
</dbReference>
<keyword evidence="1" id="KW-0732">Signal</keyword>
<evidence type="ECO:0000256" key="1">
    <source>
        <dbReference type="SAM" id="SignalP"/>
    </source>
</evidence>
<evidence type="ECO:0000259" key="2">
    <source>
        <dbReference type="Pfam" id="PF11396"/>
    </source>
</evidence>
<accession>A0AA37NRG6</accession>
<name>A0AA37NRG6_9BACT</name>
<comment type="caution">
    <text evidence="3">The sequence shown here is derived from an EMBL/GenBank/DDBJ whole genome shotgun (WGS) entry which is preliminary data.</text>
</comment>
<dbReference type="AlphaFoldDB" id="A0AA37NRG6"/>
<protein>
    <recommendedName>
        <fullName evidence="2">Putative beta-lactamase-inhibitor-like PepSY-like domain-containing protein</fullName>
    </recommendedName>
</protein>
<sequence>MNEMKKILALLVCLLTISTGVRADDDRPVRFDQLPAKAQAYVKKYFPQEKVALAKMEKDFFDKKYEVIFANSSKVEFFKDGTWKEVDCKYSTVPEAVIPEAILRYVKATYPDHKVVKIEKEDRGYEAKLANGMKLEFDNKFNLIDIDN</sequence>
<proteinExistence type="predicted"/>
<evidence type="ECO:0000313" key="3">
    <source>
        <dbReference type="EMBL" id="GKH72666.1"/>
    </source>
</evidence>
<reference evidence="3" key="1">
    <citation type="submission" date="2022-01" db="EMBL/GenBank/DDBJ databases">
        <title>Novel bile acid biosynthetic pathways are enriched in the microbiome of centenarians.</title>
        <authorList>
            <person name="Sato Y."/>
            <person name="Atarashi K."/>
            <person name="Plichta R.D."/>
            <person name="Arai Y."/>
            <person name="Sasajima S."/>
            <person name="Kearney M.S."/>
            <person name="Suda W."/>
            <person name="Takeshita K."/>
            <person name="Sasaki T."/>
            <person name="Okamoto S."/>
            <person name="Skelly N.A."/>
            <person name="Okamura Y."/>
            <person name="Vlamakis H."/>
            <person name="Li Y."/>
            <person name="Tanoue T."/>
            <person name="Takei H."/>
            <person name="Nittono H."/>
            <person name="Narushima S."/>
            <person name="Irie J."/>
            <person name="Itoh H."/>
            <person name="Moriya K."/>
            <person name="Sugiura Y."/>
            <person name="Suematsu M."/>
            <person name="Moritoki N."/>
            <person name="Shibata S."/>
            <person name="Littman R.D."/>
            <person name="Fischbach A.M."/>
            <person name="Uwamino Y."/>
            <person name="Inoue T."/>
            <person name="Honda A."/>
            <person name="Hattori M."/>
            <person name="Murai T."/>
            <person name="Xavier J.R."/>
            <person name="Hirose N."/>
            <person name="Honda K."/>
        </authorList>
    </citation>
    <scope>NUCLEOTIDE SEQUENCE</scope>
    <source>
        <strain evidence="3">CE91-St3</strain>
    </source>
</reference>
<organism evidence="3 4">
    <name type="scientific">Parabacteroides merdae</name>
    <dbReference type="NCBI Taxonomy" id="46503"/>
    <lineage>
        <taxon>Bacteria</taxon>
        <taxon>Pseudomonadati</taxon>
        <taxon>Bacteroidota</taxon>
        <taxon>Bacteroidia</taxon>
        <taxon>Bacteroidales</taxon>
        <taxon>Tannerellaceae</taxon>
        <taxon>Parabacteroides</taxon>
    </lineage>
</organism>
<feature type="signal peptide" evidence="1">
    <location>
        <begin position="1"/>
        <end position="23"/>
    </location>
</feature>
<dbReference type="InterPro" id="IPR021533">
    <property type="entry name" value="PepSY-like"/>
</dbReference>